<reference evidence="3" key="3">
    <citation type="submission" date="2020-09" db="EMBL/GenBank/DDBJ databases">
        <authorList>
            <person name="Sun Q."/>
            <person name="Zhou Y."/>
        </authorList>
    </citation>
    <scope>NUCLEOTIDE SEQUENCE</scope>
    <source>
        <strain evidence="3">CGMCC 4.7206</strain>
    </source>
</reference>
<evidence type="ECO:0000313" key="5">
    <source>
        <dbReference type="Proteomes" id="UP001500220"/>
    </source>
</evidence>
<dbReference type="InterPro" id="IPR007278">
    <property type="entry name" value="DUF397"/>
</dbReference>
<dbReference type="EMBL" id="BAAAHC010000003">
    <property type="protein sequence ID" value="GAA0509061.1"/>
    <property type="molecule type" value="Genomic_DNA"/>
</dbReference>
<gene>
    <name evidence="2" type="ORF">GCM10009545_08940</name>
    <name evidence="3" type="ORF">GCM10011581_18790</name>
</gene>
<dbReference type="RefSeq" id="WP_188986919.1">
    <property type="nucleotide sequence ID" value="NZ_BMMT01000005.1"/>
</dbReference>
<dbReference type="Proteomes" id="UP001500220">
    <property type="component" value="Unassembled WGS sequence"/>
</dbReference>
<accession>A0A917JQL4</accession>
<evidence type="ECO:0000313" key="3">
    <source>
        <dbReference type="EMBL" id="GGI81572.1"/>
    </source>
</evidence>
<protein>
    <recommendedName>
        <fullName evidence="1">DUF397 domain-containing protein</fullName>
    </recommendedName>
</protein>
<evidence type="ECO:0000259" key="1">
    <source>
        <dbReference type="Pfam" id="PF04149"/>
    </source>
</evidence>
<reference evidence="2 5" key="2">
    <citation type="journal article" date="2019" name="Int. J. Syst. Evol. Microbiol.">
        <title>The Global Catalogue of Microorganisms (GCM) 10K type strain sequencing project: providing services to taxonomists for standard genome sequencing and annotation.</title>
        <authorList>
            <consortium name="The Broad Institute Genomics Platform"/>
            <consortium name="The Broad Institute Genome Sequencing Center for Infectious Disease"/>
            <person name="Wu L."/>
            <person name="Ma J."/>
        </authorList>
    </citation>
    <scope>NUCLEOTIDE SEQUENCE [LARGE SCALE GENOMIC DNA]</scope>
    <source>
        <strain evidence="2 5">JCM 10664</strain>
    </source>
</reference>
<dbReference type="EMBL" id="BMMT01000005">
    <property type="protein sequence ID" value="GGI81572.1"/>
    <property type="molecule type" value="Genomic_DNA"/>
</dbReference>
<dbReference type="AlphaFoldDB" id="A0A917JQL4"/>
<reference evidence="2" key="4">
    <citation type="submission" date="2023-12" db="EMBL/GenBank/DDBJ databases">
        <authorList>
            <person name="Sun Q."/>
            <person name="Inoue M."/>
        </authorList>
    </citation>
    <scope>NUCLEOTIDE SEQUENCE</scope>
    <source>
        <strain evidence="2">JCM 10664</strain>
    </source>
</reference>
<proteinExistence type="predicted"/>
<organism evidence="3 4">
    <name type="scientific">Saccharopolyspora thermophila</name>
    <dbReference type="NCBI Taxonomy" id="89367"/>
    <lineage>
        <taxon>Bacteria</taxon>
        <taxon>Bacillati</taxon>
        <taxon>Actinomycetota</taxon>
        <taxon>Actinomycetes</taxon>
        <taxon>Pseudonocardiales</taxon>
        <taxon>Pseudonocardiaceae</taxon>
        <taxon>Saccharopolyspora</taxon>
    </lineage>
</organism>
<sequence length="69" mass="7585">MDHNFSGTTWHKSSYSNAYGGDCVEVTLTPTAVGVRDSKNRQGGILVFSRDQWRAFLGSRRTYRSAAGG</sequence>
<keyword evidence="5" id="KW-1185">Reference proteome</keyword>
<name>A0A917JQL4_9PSEU</name>
<evidence type="ECO:0000313" key="4">
    <source>
        <dbReference type="Proteomes" id="UP000597989"/>
    </source>
</evidence>
<dbReference type="Pfam" id="PF04149">
    <property type="entry name" value="DUF397"/>
    <property type="match status" value="1"/>
</dbReference>
<reference evidence="3 4" key="1">
    <citation type="journal article" date="2014" name="Int. J. Syst. Evol. Microbiol.">
        <title>Complete genome sequence of Corynebacterium casei LMG S-19264T (=DSM 44701T), isolated from a smear-ripened cheese.</title>
        <authorList>
            <consortium name="US DOE Joint Genome Institute (JGI-PGF)"/>
            <person name="Walter F."/>
            <person name="Albersmeier A."/>
            <person name="Kalinowski J."/>
            <person name="Ruckert C."/>
        </authorList>
    </citation>
    <scope>NUCLEOTIDE SEQUENCE [LARGE SCALE GENOMIC DNA]</scope>
    <source>
        <strain evidence="3 4">CGMCC 4.7206</strain>
    </source>
</reference>
<evidence type="ECO:0000313" key="2">
    <source>
        <dbReference type="EMBL" id="GAA0509061.1"/>
    </source>
</evidence>
<feature type="domain" description="DUF397" evidence="1">
    <location>
        <begin position="9"/>
        <end position="58"/>
    </location>
</feature>
<dbReference type="Proteomes" id="UP000597989">
    <property type="component" value="Unassembled WGS sequence"/>
</dbReference>
<comment type="caution">
    <text evidence="3">The sequence shown here is derived from an EMBL/GenBank/DDBJ whole genome shotgun (WGS) entry which is preliminary data.</text>
</comment>